<dbReference type="GO" id="GO:0003676">
    <property type="term" value="F:nucleic acid binding"/>
    <property type="evidence" value="ECO:0007669"/>
    <property type="project" value="InterPro"/>
</dbReference>
<evidence type="ECO:0000313" key="3">
    <source>
        <dbReference type="Proteomes" id="UP000178919"/>
    </source>
</evidence>
<accession>A0A1F6EZQ3</accession>
<name>A0A1F6EZQ3_9BACT</name>
<dbReference type="InterPro" id="IPR012337">
    <property type="entry name" value="RNaseH-like_sf"/>
</dbReference>
<reference evidence="2 3" key="1">
    <citation type="journal article" date="2016" name="Nat. Commun.">
        <title>Thousands of microbial genomes shed light on interconnected biogeochemical processes in an aquifer system.</title>
        <authorList>
            <person name="Anantharaman K."/>
            <person name="Brown C.T."/>
            <person name="Hug L.A."/>
            <person name="Sharon I."/>
            <person name="Castelle C.J."/>
            <person name="Probst A.J."/>
            <person name="Thomas B.C."/>
            <person name="Singh A."/>
            <person name="Wilkins M.J."/>
            <person name="Karaoz U."/>
            <person name="Brodie E.L."/>
            <person name="Williams K.H."/>
            <person name="Hubbard S.S."/>
            <person name="Banfield J.F."/>
        </authorList>
    </citation>
    <scope>NUCLEOTIDE SEQUENCE [LARGE SCALE GENOMIC DNA]</scope>
</reference>
<dbReference type="Gene3D" id="3.30.420.10">
    <property type="entry name" value="Ribonuclease H-like superfamily/Ribonuclease H"/>
    <property type="match status" value="1"/>
</dbReference>
<protein>
    <recommendedName>
        <fullName evidence="1">Integrase catalytic domain-containing protein</fullName>
    </recommendedName>
</protein>
<dbReference type="InterPro" id="IPR036397">
    <property type="entry name" value="RNaseH_sf"/>
</dbReference>
<comment type="caution">
    <text evidence="2">The sequence shown here is derived from an EMBL/GenBank/DDBJ whole genome shotgun (WGS) entry which is preliminary data.</text>
</comment>
<organism evidence="2 3">
    <name type="scientific">Candidatus Kaiserbacteria bacterium RIFCSPLOWO2_02_FULL_55_12</name>
    <dbReference type="NCBI Taxonomy" id="1798522"/>
    <lineage>
        <taxon>Bacteria</taxon>
        <taxon>Candidatus Kaiseribacteriota</taxon>
    </lineage>
</organism>
<gene>
    <name evidence="2" type="ORF">A3J11_02595</name>
</gene>
<dbReference type="GO" id="GO:0015074">
    <property type="term" value="P:DNA integration"/>
    <property type="evidence" value="ECO:0007669"/>
    <property type="project" value="InterPro"/>
</dbReference>
<evidence type="ECO:0000313" key="2">
    <source>
        <dbReference type="EMBL" id="OGG79104.1"/>
    </source>
</evidence>
<evidence type="ECO:0000259" key="1">
    <source>
        <dbReference type="PROSITE" id="PS50994"/>
    </source>
</evidence>
<dbReference type="InterPro" id="IPR001584">
    <property type="entry name" value="Integrase_cat-core"/>
</dbReference>
<feature type="domain" description="Integrase catalytic" evidence="1">
    <location>
        <begin position="160"/>
        <end position="331"/>
    </location>
</feature>
<dbReference type="Proteomes" id="UP000178919">
    <property type="component" value="Unassembled WGS sequence"/>
</dbReference>
<dbReference type="AlphaFoldDB" id="A0A1F6EZQ3"/>
<sequence>MNMVTKQGIFSEHLPAYRAGPKEEKSRILDAVCRVSGMDRKAAIRRFSMLAKRPVWWSDHRGGKIVYGADVISALKDVWEIASRICAERLHEYVAEYVRILKRDDMWKHGTEATRLLSLMSLGTMKNRVLSFENERGRQGRGTTKPSDLKEIIPIRRGPWGNPPPGFGEIDTVAHCGETVAGDFCYTVQYTDVAVIWTCLSGQWNKGEIATRESIERIKRRLPFALLGIDPDSGSEFINWHLHGWCEWHHVKMTRTRPYMKNDHARIEQKNYTNVRKFIGYTRLNDPESVEMLNELYDVLEDYINFFIPSVKCVRKEKIGAHTTRVYDKPQTAYVRVLAHPTITEGIKDVLRQKYETLNPKTLKEKIERLRSKLRRI</sequence>
<dbReference type="PROSITE" id="PS50994">
    <property type="entry name" value="INTEGRASE"/>
    <property type="match status" value="1"/>
</dbReference>
<proteinExistence type="predicted"/>
<dbReference type="SUPFAM" id="SSF53098">
    <property type="entry name" value="Ribonuclease H-like"/>
    <property type="match status" value="1"/>
</dbReference>
<dbReference type="EMBL" id="MFMJ01000031">
    <property type="protein sequence ID" value="OGG79104.1"/>
    <property type="molecule type" value="Genomic_DNA"/>
</dbReference>